<reference evidence="1 2" key="1">
    <citation type="journal article" date="2022" name="Nat. Plants">
        <title>Genomes of leafy and leafless Platanthera orchids illuminate the evolution of mycoheterotrophy.</title>
        <authorList>
            <person name="Li M.H."/>
            <person name="Liu K.W."/>
            <person name="Li Z."/>
            <person name="Lu H.C."/>
            <person name="Ye Q.L."/>
            <person name="Zhang D."/>
            <person name="Wang J.Y."/>
            <person name="Li Y.F."/>
            <person name="Zhong Z.M."/>
            <person name="Liu X."/>
            <person name="Yu X."/>
            <person name="Liu D.K."/>
            <person name="Tu X.D."/>
            <person name="Liu B."/>
            <person name="Hao Y."/>
            <person name="Liao X.Y."/>
            <person name="Jiang Y.T."/>
            <person name="Sun W.H."/>
            <person name="Chen J."/>
            <person name="Chen Y.Q."/>
            <person name="Ai Y."/>
            <person name="Zhai J.W."/>
            <person name="Wu S.S."/>
            <person name="Zhou Z."/>
            <person name="Hsiao Y.Y."/>
            <person name="Wu W.L."/>
            <person name="Chen Y.Y."/>
            <person name="Lin Y.F."/>
            <person name="Hsu J.L."/>
            <person name="Li C.Y."/>
            <person name="Wang Z.W."/>
            <person name="Zhao X."/>
            <person name="Zhong W.Y."/>
            <person name="Ma X.K."/>
            <person name="Ma L."/>
            <person name="Huang J."/>
            <person name="Chen G.Z."/>
            <person name="Huang M.Z."/>
            <person name="Huang L."/>
            <person name="Peng D.H."/>
            <person name="Luo Y.B."/>
            <person name="Zou S.Q."/>
            <person name="Chen S.P."/>
            <person name="Lan S."/>
            <person name="Tsai W.C."/>
            <person name="Van de Peer Y."/>
            <person name="Liu Z.J."/>
        </authorList>
    </citation>
    <scope>NUCLEOTIDE SEQUENCE [LARGE SCALE GENOMIC DNA]</scope>
    <source>
        <strain evidence="1">Lor287</strain>
    </source>
</reference>
<gene>
    <name evidence="1" type="ORF">KSP39_PZI002121</name>
</gene>
<name>A0AAP0BY70_9ASPA</name>
<evidence type="ECO:0000313" key="2">
    <source>
        <dbReference type="Proteomes" id="UP001418222"/>
    </source>
</evidence>
<organism evidence="1 2">
    <name type="scientific">Platanthera zijinensis</name>
    <dbReference type="NCBI Taxonomy" id="2320716"/>
    <lineage>
        <taxon>Eukaryota</taxon>
        <taxon>Viridiplantae</taxon>
        <taxon>Streptophyta</taxon>
        <taxon>Embryophyta</taxon>
        <taxon>Tracheophyta</taxon>
        <taxon>Spermatophyta</taxon>
        <taxon>Magnoliopsida</taxon>
        <taxon>Liliopsida</taxon>
        <taxon>Asparagales</taxon>
        <taxon>Orchidaceae</taxon>
        <taxon>Orchidoideae</taxon>
        <taxon>Orchideae</taxon>
        <taxon>Orchidinae</taxon>
        <taxon>Platanthera</taxon>
    </lineage>
</organism>
<protein>
    <submittedName>
        <fullName evidence="1">Uncharacterized protein</fullName>
    </submittedName>
</protein>
<comment type="caution">
    <text evidence="1">The sequence shown here is derived from an EMBL/GenBank/DDBJ whole genome shotgun (WGS) entry which is preliminary data.</text>
</comment>
<dbReference type="Proteomes" id="UP001418222">
    <property type="component" value="Unassembled WGS sequence"/>
</dbReference>
<accession>A0AAP0BY70</accession>
<dbReference type="AlphaFoldDB" id="A0AAP0BY70"/>
<keyword evidence="2" id="KW-1185">Reference proteome</keyword>
<evidence type="ECO:0000313" key="1">
    <source>
        <dbReference type="EMBL" id="KAK8954151.1"/>
    </source>
</evidence>
<sequence length="81" mass="9104">MFVSEVSMQEAQMARTEMNRKMAFGRPLVVRYACENYFMDVKDRGKCPSDLKNPCSFGSGMGQMSLIANIAAIKNKMKALE</sequence>
<proteinExistence type="predicted"/>
<dbReference type="EMBL" id="JBBWWQ010000002">
    <property type="protein sequence ID" value="KAK8954151.1"/>
    <property type="molecule type" value="Genomic_DNA"/>
</dbReference>